<protein>
    <submittedName>
        <fullName evidence="1">Uncharacterized protein</fullName>
    </submittedName>
</protein>
<proteinExistence type="predicted"/>
<reference evidence="1 2" key="1">
    <citation type="journal article" date="2013" name="Science">
        <title>Pandoraviruses: amoeba viruses with genomes up to 2.5 Mb reaching that of parasitic eukaryotes.</title>
        <authorList>
            <person name="Philippe N."/>
            <person name="Legendre M."/>
            <person name="Doutre G."/>
            <person name="Coute Y."/>
            <person name="Poirot O."/>
            <person name="Lescot M."/>
            <person name="Arslan D."/>
            <person name="Seltzer V."/>
            <person name="Bertaux L."/>
            <person name="Bruley C."/>
            <person name="Garin J."/>
            <person name="Claverie J.M."/>
            <person name="Abergel C."/>
        </authorList>
    </citation>
    <scope>NUCLEOTIDE SEQUENCE [LARGE SCALE GENOMIC DNA]</scope>
</reference>
<dbReference type="RefSeq" id="YP_008437743.1">
    <property type="nucleotide sequence ID" value="NC_022098.1"/>
</dbReference>
<evidence type="ECO:0000313" key="1">
    <source>
        <dbReference type="EMBL" id="AGO84670.1"/>
    </source>
</evidence>
<evidence type="ECO:0000313" key="2">
    <source>
        <dbReference type="Proteomes" id="UP000204584"/>
    </source>
</evidence>
<dbReference type="EMBL" id="KC977571">
    <property type="protein sequence ID" value="AGO84670.1"/>
    <property type="molecule type" value="Genomic_DNA"/>
</dbReference>
<sequence>MTHAKATIALVTLAAVLAAMTATTTATLPFSGSPIINYNEPFYIFSKRSGAYCDLDDNPGLRSIYCDTGKTTPEGVTRFSIDADTASGPVPSSTTVDGALRMYPYLFFCAVVGTPPETRNDIICDLPLPQPFFQFVNNVWPMPDPWLHGNSTPVLFKHTYGAPNSWCTAPPPHNNNGRVECDRLLYDEWETFYFVVT</sequence>
<dbReference type="Proteomes" id="UP000204584">
    <property type="component" value="Segment"/>
</dbReference>
<organism evidence="1 2">
    <name type="scientific">Pandoravirus salinus</name>
    <dbReference type="NCBI Taxonomy" id="1349410"/>
    <lineage>
        <taxon>Viruses</taxon>
        <taxon>Pandoravirus</taxon>
    </lineage>
</organism>
<keyword evidence="2" id="KW-1185">Reference proteome</keyword>
<accession>S4W355</accession>
<name>S4W355_9VIRU</name>
<dbReference type="GeneID" id="16606457"/>
<dbReference type="KEGG" id="vg:16606457"/>
<gene>
    <name evidence="1" type="ORF">psal_cds_708</name>
</gene>